<protein>
    <submittedName>
        <fullName evidence="1">Uncharacterized protein</fullName>
    </submittedName>
</protein>
<evidence type="ECO:0000313" key="1">
    <source>
        <dbReference type="EMBL" id="KZV97819.1"/>
    </source>
</evidence>
<feature type="non-terminal residue" evidence="1">
    <location>
        <position position="1"/>
    </location>
</feature>
<organism evidence="1 2">
    <name type="scientific">Exidia glandulosa HHB12029</name>
    <dbReference type="NCBI Taxonomy" id="1314781"/>
    <lineage>
        <taxon>Eukaryota</taxon>
        <taxon>Fungi</taxon>
        <taxon>Dikarya</taxon>
        <taxon>Basidiomycota</taxon>
        <taxon>Agaricomycotina</taxon>
        <taxon>Agaricomycetes</taxon>
        <taxon>Auriculariales</taxon>
        <taxon>Exidiaceae</taxon>
        <taxon>Exidia</taxon>
    </lineage>
</organism>
<name>A0A166B4I1_EXIGL</name>
<dbReference type="Proteomes" id="UP000077266">
    <property type="component" value="Unassembled WGS sequence"/>
</dbReference>
<dbReference type="AlphaFoldDB" id="A0A166B4I1"/>
<keyword evidence="2" id="KW-1185">Reference proteome</keyword>
<evidence type="ECO:0000313" key="2">
    <source>
        <dbReference type="Proteomes" id="UP000077266"/>
    </source>
</evidence>
<dbReference type="InParanoid" id="A0A166B4I1"/>
<proteinExistence type="predicted"/>
<dbReference type="EMBL" id="KV425925">
    <property type="protein sequence ID" value="KZV97819.1"/>
    <property type="molecule type" value="Genomic_DNA"/>
</dbReference>
<sequence>RFAGRPTRRSPCLAKATTDGVVRLPSAFSMTLAVWPSIIATHELVVPKSMPMTGPGRIYQN</sequence>
<gene>
    <name evidence="1" type="ORF">EXIGLDRAFT_607572</name>
</gene>
<dbReference type="OrthoDB" id="10265991at2759"/>
<reference evidence="1 2" key="1">
    <citation type="journal article" date="2016" name="Mol. Biol. Evol.">
        <title>Comparative Genomics of Early-Diverging Mushroom-Forming Fungi Provides Insights into the Origins of Lignocellulose Decay Capabilities.</title>
        <authorList>
            <person name="Nagy L.G."/>
            <person name="Riley R."/>
            <person name="Tritt A."/>
            <person name="Adam C."/>
            <person name="Daum C."/>
            <person name="Floudas D."/>
            <person name="Sun H."/>
            <person name="Yadav J.S."/>
            <person name="Pangilinan J."/>
            <person name="Larsson K.H."/>
            <person name="Matsuura K."/>
            <person name="Barry K."/>
            <person name="Labutti K."/>
            <person name="Kuo R."/>
            <person name="Ohm R.A."/>
            <person name="Bhattacharya S.S."/>
            <person name="Shirouzu T."/>
            <person name="Yoshinaga Y."/>
            <person name="Martin F.M."/>
            <person name="Grigoriev I.V."/>
            <person name="Hibbett D.S."/>
        </authorList>
    </citation>
    <scope>NUCLEOTIDE SEQUENCE [LARGE SCALE GENOMIC DNA]</scope>
    <source>
        <strain evidence="1 2">HHB12029</strain>
    </source>
</reference>
<accession>A0A166B4I1</accession>